<evidence type="ECO:0000313" key="2">
    <source>
        <dbReference type="EMBL" id="SDF85584.1"/>
    </source>
</evidence>
<dbReference type="AlphaFoldDB" id="A0A1G7PHK7"/>
<evidence type="ECO:0000256" key="1">
    <source>
        <dbReference type="SAM" id="Phobius"/>
    </source>
</evidence>
<dbReference type="OrthoDB" id="206484at2157"/>
<evidence type="ECO:0008006" key="4">
    <source>
        <dbReference type="Google" id="ProtNLM"/>
    </source>
</evidence>
<keyword evidence="1" id="KW-0472">Membrane</keyword>
<protein>
    <recommendedName>
        <fullName evidence="4">Cox cluster protein</fullName>
    </recommendedName>
</protein>
<dbReference type="EMBL" id="FNBK01000010">
    <property type="protein sequence ID" value="SDF85584.1"/>
    <property type="molecule type" value="Genomic_DNA"/>
</dbReference>
<keyword evidence="1" id="KW-1133">Transmembrane helix</keyword>
<reference evidence="3" key="1">
    <citation type="submission" date="2016-10" db="EMBL/GenBank/DDBJ databases">
        <authorList>
            <person name="Varghese N."/>
            <person name="Submissions S."/>
        </authorList>
    </citation>
    <scope>NUCLEOTIDE SEQUENCE [LARGE SCALE GENOMIC DNA]</scope>
    <source>
        <strain evidence="3">IBRC-M 10760</strain>
    </source>
</reference>
<dbReference type="Proteomes" id="UP000199076">
    <property type="component" value="Unassembled WGS sequence"/>
</dbReference>
<dbReference type="RefSeq" id="WP_092693371.1">
    <property type="nucleotide sequence ID" value="NZ_FNBK01000010.1"/>
</dbReference>
<name>A0A1G7PHK7_9EURY</name>
<feature type="transmembrane region" description="Helical" evidence="1">
    <location>
        <begin position="107"/>
        <end position="131"/>
    </location>
</feature>
<keyword evidence="1" id="KW-0812">Transmembrane</keyword>
<gene>
    <name evidence="2" type="ORF">SAMN05216218_110125</name>
</gene>
<dbReference type="STRING" id="660518.SAMN05216218_110125"/>
<feature type="transmembrane region" description="Helical" evidence="1">
    <location>
        <begin position="68"/>
        <end position="87"/>
    </location>
</feature>
<organism evidence="2 3">
    <name type="scientific">Halorientalis regularis</name>
    <dbReference type="NCBI Taxonomy" id="660518"/>
    <lineage>
        <taxon>Archaea</taxon>
        <taxon>Methanobacteriati</taxon>
        <taxon>Methanobacteriota</taxon>
        <taxon>Stenosarchaea group</taxon>
        <taxon>Halobacteria</taxon>
        <taxon>Halobacteriales</taxon>
        <taxon>Haloarculaceae</taxon>
        <taxon>Halorientalis</taxon>
    </lineage>
</organism>
<proteinExistence type="predicted"/>
<dbReference type="Pfam" id="PF24396">
    <property type="entry name" value="DUF7541"/>
    <property type="match status" value="1"/>
</dbReference>
<feature type="transmembrane region" description="Helical" evidence="1">
    <location>
        <begin position="20"/>
        <end position="47"/>
    </location>
</feature>
<evidence type="ECO:0000313" key="3">
    <source>
        <dbReference type="Proteomes" id="UP000199076"/>
    </source>
</evidence>
<sequence>MEEEPGLSDQYRKASPWPMFVALGFVLSEVGIIVGIFSIAVGGLLLFGGSVAGILKESAYVETLWGSLLTFGGVLAVIGVGVVAWRVGVDPGILVDVIVAPGDFGLLVPRALAVAVAGIILLAAGGTVQALERNVDPR</sequence>
<dbReference type="InterPro" id="IPR055963">
    <property type="entry name" value="DUF7541"/>
</dbReference>
<keyword evidence="3" id="KW-1185">Reference proteome</keyword>
<accession>A0A1G7PHK7</accession>